<dbReference type="Proteomes" id="UP000590647">
    <property type="component" value="Unassembled WGS sequence"/>
</dbReference>
<gene>
    <name evidence="2" type="ORF">HDA41_003562</name>
</gene>
<keyword evidence="2" id="KW-0808">Transferase</keyword>
<dbReference type="InterPro" id="IPR050834">
    <property type="entry name" value="Glycosyltransf_2"/>
</dbReference>
<dbReference type="AlphaFoldDB" id="A0A7W9LTI6"/>
<evidence type="ECO:0000259" key="1">
    <source>
        <dbReference type="Pfam" id="PF00535"/>
    </source>
</evidence>
<dbReference type="EMBL" id="JACHNE010000001">
    <property type="protein sequence ID" value="MBB5795598.1"/>
    <property type="molecule type" value="Genomic_DNA"/>
</dbReference>
<evidence type="ECO:0000313" key="3">
    <source>
        <dbReference type="Proteomes" id="UP000590647"/>
    </source>
</evidence>
<dbReference type="PANTHER" id="PTHR43685:SF2">
    <property type="entry name" value="GLYCOSYLTRANSFERASE 2-LIKE DOMAIN-CONTAINING PROTEIN"/>
    <property type="match status" value="1"/>
</dbReference>
<dbReference type="Gene3D" id="3.90.550.10">
    <property type="entry name" value="Spore Coat Polysaccharide Biosynthesis Protein SpsA, Chain A"/>
    <property type="match status" value="1"/>
</dbReference>
<feature type="domain" description="Glycosyltransferase 2-like" evidence="1">
    <location>
        <begin position="2"/>
        <end position="114"/>
    </location>
</feature>
<dbReference type="InterPro" id="IPR029044">
    <property type="entry name" value="Nucleotide-diphossugar_trans"/>
</dbReference>
<name>A0A7W9LTI6_9ACTN</name>
<accession>A0A7W9LTI6</accession>
<dbReference type="SUPFAM" id="SSF53448">
    <property type="entry name" value="Nucleotide-diphospho-sugar transferases"/>
    <property type="match status" value="1"/>
</dbReference>
<organism evidence="2 3">
    <name type="scientific">Streptomyces caelestis</name>
    <dbReference type="NCBI Taxonomy" id="36816"/>
    <lineage>
        <taxon>Bacteria</taxon>
        <taxon>Bacillati</taxon>
        <taxon>Actinomycetota</taxon>
        <taxon>Actinomycetes</taxon>
        <taxon>Kitasatosporales</taxon>
        <taxon>Streptomycetaceae</taxon>
        <taxon>Streptomyces</taxon>
    </lineage>
</organism>
<protein>
    <submittedName>
        <fullName evidence="2">Glycosyltransferase involved in cell wall biosynthesis</fullName>
    </submittedName>
</protein>
<proteinExistence type="predicted"/>
<comment type="caution">
    <text evidence="2">The sequence shown here is derived from an EMBL/GenBank/DDBJ whole genome shotgun (WGS) entry which is preliminary data.</text>
</comment>
<dbReference type="Pfam" id="PF00535">
    <property type="entry name" value="Glycos_transf_2"/>
    <property type="match status" value="1"/>
</dbReference>
<dbReference type="CDD" id="cd06433">
    <property type="entry name" value="GT_2_WfgS_like"/>
    <property type="match status" value="1"/>
</dbReference>
<evidence type="ECO:0000313" key="2">
    <source>
        <dbReference type="EMBL" id="MBB5795598.1"/>
    </source>
</evidence>
<sequence>MNYRQYIEDAVVSVAHQCYPGLKHIVQDGASIDGSVQLLEHLARQHPQLDHRSMPDRGQSDALNRAAARATSDWIGWLNADEFYLPGGVAAAADVIASDPEADVIFGDCVFVDAHGRYLRLLPAHHFSQLTLRNYGCFIPSCATFVRRGCLTQTAWDPRMRRVMDWNLWLSLAADGARFRYLPRPLAAYRIHDAQVTQQPTERHQAEIDLLSSVHGLPRTAPARRACRILGMSVHAAHKVVSHGYIRQLRANRLARGKDLRWWLNDTAHRRANQLVNGWAAS</sequence>
<keyword evidence="3" id="KW-1185">Reference proteome</keyword>
<reference evidence="2 3" key="1">
    <citation type="submission" date="2020-08" db="EMBL/GenBank/DDBJ databases">
        <title>Sequencing the genomes of 1000 actinobacteria strains.</title>
        <authorList>
            <person name="Klenk H.-P."/>
        </authorList>
    </citation>
    <scope>NUCLEOTIDE SEQUENCE [LARGE SCALE GENOMIC DNA]</scope>
    <source>
        <strain evidence="2 3">DSM 40084</strain>
    </source>
</reference>
<dbReference type="PANTHER" id="PTHR43685">
    <property type="entry name" value="GLYCOSYLTRANSFERASE"/>
    <property type="match status" value="1"/>
</dbReference>
<dbReference type="GO" id="GO:0016740">
    <property type="term" value="F:transferase activity"/>
    <property type="evidence" value="ECO:0007669"/>
    <property type="project" value="UniProtKB-KW"/>
</dbReference>
<dbReference type="InterPro" id="IPR001173">
    <property type="entry name" value="Glyco_trans_2-like"/>
</dbReference>